<dbReference type="InterPro" id="IPR020568">
    <property type="entry name" value="Ribosomal_Su5_D2-typ_SF"/>
</dbReference>
<accession>A0A0U5BJS6</accession>
<evidence type="ECO:0000256" key="5">
    <source>
        <dbReference type="ARBA" id="ARBA00022801"/>
    </source>
</evidence>
<dbReference type="PANTHER" id="PTHR33992">
    <property type="entry name" value="RIBONUCLEASE P PROTEIN COMPONENT"/>
    <property type="match status" value="1"/>
</dbReference>
<sequence>MLARAHRVRSGSDFRETMRRGRKTANPTAVVYARSGEETAPVRFGIIVSKAVGGAVVRNRIKRRVRAICANVAPSIPAGTAVVIRMLPAAAEVSWDTLREQLTTTIRRAVNA</sequence>
<dbReference type="RefSeq" id="WP_096420083.1">
    <property type="nucleotide sequence ID" value="NZ_AP017315.1"/>
</dbReference>
<dbReference type="AlphaFoldDB" id="A0A0U5BJS6"/>
<keyword evidence="6 7" id="KW-0694">RNA-binding</keyword>
<dbReference type="PANTHER" id="PTHR33992:SF1">
    <property type="entry name" value="RIBONUCLEASE P PROTEIN COMPONENT"/>
    <property type="match status" value="1"/>
</dbReference>
<comment type="catalytic activity">
    <reaction evidence="7">
        <text>Endonucleolytic cleavage of RNA, removing 5'-extranucleotides from tRNA precursor.</text>
        <dbReference type="EC" id="3.1.26.5"/>
    </reaction>
</comment>
<dbReference type="GO" id="GO:0030677">
    <property type="term" value="C:ribonuclease P complex"/>
    <property type="evidence" value="ECO:0007669"/>
    <property type="project" value="TreeGrafter"/>
</dbReference>
<dbReference type="KEGG" id="malk:MalAC0309_0221"/>
<dbReference type="HAMAP" id="MF_00227">
    <property type="entry name" value="RNase_P"/>
    <property type="match status" value="1"/>
</dbReference>
<dbReference type="GO" id="GO:0004526">
    <property type="term" value="F:ribonuclease P activity"/>
    <property type="evidence" value="ECO:0007669"/>
    <property type="project" value="UniProtKB-UniRule"/>
</dbReference>
<dbReference type="GO" id="GO:0042781">
    <property type="term" value="F:3'-tRNA processing endoribonuclease activity"/>
    <property type="evidence" value="ECO:0007669"/>
    <property type="project" value="TreeGrafter"/>
</dbReference>
<dbReference type="NCBIfam" id="TIGR00188">
    <property type="entry name" value="rnpA"/>
    <property type="match status" value="1"/>
</dbReference>
<comment type="function">
    <text evidence="1 7">RNaseP catalyzes the removal of the 5'-leader sequence from pre-tRNA to produce the mature 5'-terminus. It can also cleave other RNA substrates such as 4.5S RNA. The protein component plays an auxiliary but essential role in vivo by binding to the 5'-leader sequence and broadening the substrate specificity of the ribozyme.</text>
</comment>
<dbReference type="EMBL" id="AP017315">
    <property type="protein sequence ID" value="BAU31099.1"/>
    <property type="molecule type" value="Genomic_DNA"/>
</dbReference>
<dbReference type="Gene3D" id="3.30.230.10">
    <property type="match status" value="1"/>
</dbReference>
<gene>
    <name evidence="7 10" type="primary">rnpA</name>
    <name evidence="10" type="ORF">MalAC0309_0221</name>
</gene>
<feature type="region of interest" description="Disordered" evidence="9">
    <location>
        <begin position="1"/>
        <end position="22"/>
    </location>
</feature>
<evidence type="ECO:0000256" key="2">
    <source>
        <dbReference type="ARBA" id="ARBA00022694"/>
    </source>
</evidence>
<dbReference type="EC" id="3.1.26.5" evidence="7 8"/>
<dbReference type="GO" id="GO:0000049">
    <property type="term" value="F:tRNA binding"/>
    <property type="evidence" value="ECO:0007669"/>
    <property type="project" value="UniProtKB-UniRule"/>
</dbReference>
<dbReference type="PROSITE" id="PS00648">
    <property type="entry name" value="RIBONUCLEASE_P"/>
    <property type="match status" value="1"/>
</dbReference>
<dbReference type="GO" id="GO:0001682">
    <property type="term" value="P:tRNA 5'-leader removal"/>
    <property type="evidence" value="ECO:0007669"/>
    <property type="project" value="UniProtKB-UniRule"/>
</dbReference>
<keyword evidence="3 7" id="KW-0540">Nuclease</keyword>
<dbReference type="InterPro" id="IPR014721">
    <property type="entry name" value="Ribsml_uS5_D2-typ_fold_subgr"/>
</dbReference>
<evidence type="ECO:0000256" key="3">
    <source>
        <dbReference type="ARBA" id="ARBA00022722"/>
    </source>
</evidence>
<comment type="subunit">
    <text evidence="7">Consists of a catalytic RNA component (M1 or rnpB) and a protein subunit.</text>
</comment>
<name>A0A0U5BJS6_9MICO</name>
<evidence type="ECO:0000313" key="11">
    <source>
        <dbReference type="Proteomes" id="UP000218965"/>
    </source>
</evidence>
<evidence type="ECO:0000256" key="7">
    <source>
        <dbReference type="HAMAP-Rule" id="MF_00227"/>
    </source>
</evidence>
<comment type="similarity">
    <text evidence="7">Belongs to the RnpA family.</text>
</comment>
<dbReference type="InterPro" id="IPR020539">
    <property type="entry name" value="RNase_P_CS"/>
</dbReference>
<keyword evidence="5 7" id="KW-0378">Hydrolase</keyword>
<dbReference type="Pfam" id="PF00825">
    <property type="entry name" value="Ribonuclease_P"/>
    <property type="match status" value="1"/>
</dbReference>
<feature type="compositionally biased region" description="Basic and acidic residues" evidence="9">
    <location>
        <begin position="10"/>
        <end position="19"/>
    </location>
</feature>
<evidence type="ECO:0000256" key="8">
    <source>
        <dbReference type="NCBIfam" id="TIGR00188"/>
    </source>
</evidence>
<evidence type="ECO:0000313" key="10">
    <source>
        <dbReference type="EMBL" id="BAU31099.1"/>
    </source>
</evidence>
<dbReference type="SUPFAM" id="SSF54211">
    <property type="entry name" value="Ribosomal protein S5 domain 2-like"/>
    <property type="match status" value="1"/>
</dbReference>
<keyword evidence="2 7" id="KW-0819">tRNA processing</keyword>
<reference evidence="10 11" key="2">
    <citation type="submission" date="2016-01" db="EMBL/GenBank/DDBJ databases">
        <title>Microcella alkaliphila JAM AC0309 whole genome shotgun sequence.</title>
        <authorList>
            <person name="Kurata A."/>
            <person name="Hirose Y."/>
            <person name="Kishimoto N."/>
            <person name="Kobayashi T."/>
        </authorList>
    </citation>
    <scope>NUCLEOTIDE SEQUENCE [LARGE SCALE GENOMIC DNA]</scope>
    <source>
        <strain evidence="10 11">JAM AC0309</strain>
    </source>
</reference>
<reference evidence="11" key="1">
    <citation type="submission" date="2015-12" db="EMBL/GenBank/DDBJ databases">
        <authorList>
            <person name="Shamseldin A."/>
            <person name="Moawad H."/>
            <person name="Abd El-Rahim W.M."/>
            <person name="Sadowsky M.J."/>
        </authorList>
    </citation>
    <scope>NUCLEOTIDE SEQUENCE [LARGE SCALE GENOMIC DNA]</scope>
    <source>
        <strain evidence="11">JAM AC0309</strain>
    </source>
</reference>
<keyword evidence="4 7" id="KW-0255">Endonuclease</keyword>
<organism evidence="10 11">
    <name type="scientific">Microcella alkaliphila</name>
    <dbReference type="NCBI Taxonomy" id="279828"/>
    <lineage>
        <taxon>Bacteria</taxon>
        <taxon>Bacillati</taxon>
        <taxon>Actinomycetota</taxon>
        <taxon>Actinomycetes</taxon>
        <taxon>Micrococcales</taxon>
        <taxon>Microbacteriaceae</taxon>
        <taxon>Microcella</taxon>
    </lineage>
</organism>
<dbReference type="OrthoDB" id="196964at2"/>
<evidence type="ECO:0000256" key="1">
    <source>
        <dbReference type="ARBA" id="ARBA00002663"/>
    </source>
</evidence>
<dbReference type="Proteomes" id="UP000218965">
    <property type="component" value="Chromosome"/>
</dbReference>
<evidence type="ECO:0000256" key="9">
    <source>
        <dbReference type="SAM" id="MobiDB-lite"/>
    </source>
</evidence>
<evidence type="ECO:0000256" key="4">
    <source>
        <dbReference type="ARBA" id="ARBA00022759"/>
    </source>
</evidence>
<dbReference type="InterPro" id="IPR000100">
    <property type="entry name" value="RNase_P"/>
</dbReference>
<protein>
    <recommendedName>
        <fullName evidence="7 8">Ribonuclease P protein component</fullName>
        <shortName evidence="7">RNase P protein</shortName>
        <shortName evidence="7">RNaseP protein</shortName>
        <ecNumber evidence="7 8">3.1.26.5</ecNumber>
    </recommendedName>
    <alternativeName>
        <fullName evidence="7">Protein C5</fullName>
    </alternativeName>
</protein>
<evidence type="ECO:0000256" key="6">
    <source>
        <dbReference type="ARBA" id="ARBA00022884"/>
    </source>
</evidence>
<proteinExistence type="inferred from homology"/>